<accession>A0ABQ1CMQ4</accession>
<proteinExistence type="predicted"/>
<reference evidence="1 2" key="1">
    <citation type="submission" date="2020-02" db="EMBL/GenBank/DDBJ databases">
        <title>Whole genome shotgun sequence of Streptomyces diastaticus subsp. diastaticus NBRC 13412.</title>
        <authorList>
            <person name="Ichikawa N."/>
            <person name="Komaki H."/>
            <person name="Tamura T."/>
        </authorList>
    </citation>
    <scope>NUCLEOTIDE SEQUENCE [LARGE SCALE GENOMIC DNA]</scope>
    <source>
        <strain evidence="1 2">NBRC 13412</strain>
    </source>
</reference>
<keyword evidence="2" id="KW-1185">Reference proteome</keyword>
<sequence>MDERASTVRLGVAVRHRAAHAADQARAAGTCGHPGARFCTTLAPEAGAWCVACGAAHIGDLLTTPWCLFCDAYARPGLTAARSDRLEVLIRACDPCLTRDTTPEETP</sequence>
<evidence type="ECO:0000313" key="2">
    <source>
        <dbReference type="Proteomes" id="UP000472710"/>
    </source>
</evidence>
<comment type="caution">
    <text evidence="1">The sequence shown here is derived from an EMBL/GenBank/DDBJ whole genome shotgun (WGS) entry which is preliminary data.</text>
</comment>
<organism evidence="1 2">
    <name type="scientific">Streptomyces diastaticus subsp. diastaticus</name>
    <dbReference type="NCBI Taxonomy" id="68040"/>
    <lineage>
        <taxon>Bacteria</taxon>
        <taxon>Bacillati</taxon>
        <taxon>Actinomycetota</taxon>
        <taxon>Actinomycetes</taxon>
        <taxon>Kitasatosporales</taxon>
        <taxon>Streptomycetaceae</taxon>
        <taxon>Streptomyces</taxon>
        <taxon>Streptomyces diastaticus group</taxon>
    </lineage>
</organism>
<gene>
    <name evidence="1" type="ORF">Sdia_24150</name>
</gene>
<dbReference type="Proteomes" id="UP000472710">
    <property type="component" value="Unassembled WGS sequence"/>
</dbReference>
<dbReference type="EMBL" id="BLLN01000003">
    <property type="protein sequence ID" value="GFH71647.1"/>
    <property type="molecule type" value="Genomic_DNA"/>
</dbReference>
<protein>
    <submittedName>
        <fullName evidence="1">Uncharacterized protein</fullName>
    </submittedName>
</protein>
<name>A0ABQ1CMQ4_STRDI</name>
<evidence type="ECO:0000313" key="1">
    <source>
        <dbReference type="EMBL" id="GFH71647.1"/>
    </source>
</evidence>